<gene>
    <name evidence="1" type="ORF">ACFPQ6_00560</name>
</gene>
<dbReference type="RefSeq" id="WP_380045186.1">
    <property type="nucleotide sequence ID" value="NZ_JBHSOH010000002.1"/>
</dbReference>
<dbReference type="Proteomes" id="UP001595979">
    <property type="component" value="Unassembled WGS sequence"/>
</dbReference>
<accession>A0ABW1DDF5</accession>
<organism evidence="1 2">
    <name type="scientific">Deinococcus petrolearius</name>
    <dbReference type="NCBI Taxonomy" id="1751295"/>
    <lineage>
        <taxon>Bacteria</taxon>
        <taxon>Thermotogati</taxon>
        <taxon>Deinococcota</taxon>
        <taxon>Deinococci</taxon>
        <taxon>Deinococcales</taxon>
        <taxon>Deinococcaceae</taxon>
        <taxon>Deinococcus</taxon>
    </lineage>
</organism>
<protein>
    <submittedName>
        <fullName evidence="1">VWA domain-containing protein</fullName>
    </submittedName>
</protein>
<reference evidence="2" key="1">
    <citation type="journal article" date="2019" name="Int. J. Syst. Evol. Microbiol.">
        <title>The Global Catalogue of Microorganisms (GCM) 10K type strain sequencing project: providing services to taxonomists for standard genome sequencing and annotation.</title>
        <authorList>
            <consortium name="The Broad Institute Genomics Platform"/>
            <consortium name="The Broad Institute Genome Sequencing Center for Infectious Disease"/>
            <person name="Wu L."/>
            <person name="Ma J."/>
        </authorList>
    </citation>
    <scope>NUCLEOTIDE SEQUENCE [LARGE SCALE GENOMIC DNA]</scope>
    <source>
        <strain evidence="2">CGMCC 1.15053</strain>
    </source>
</reference>
<name>A0ABW1DDF5_9DEIO</name>
<keyword evidence="2" id="KW-1185">Reference proteome</keyword>
<dbReference type="InterPro" id="IPR008912">
    <property type="entry name" value="Uncharacterised_CoxE"/>
</dbReference>
<dbReference type="EMBL" id="JBHSOH010000002">
    <property type="protein sequence ID" value="MFC5846788.1"/>
    <property type="molecule type" value="Genomic_DNA"/>
</dbReference>
<evidence type="ECO:0000313" key="2">
    <source>
        <dbReference type="Proteomes" id="UP001595979"/>
    </source>
</evidence>
<comment type="caution">
    <text evidence="1">The sequence shown here is derived from an EMBL/GenBank/DDBJ whole genome shotgun (WGS) entry which is preliminary data.</text>
</comment>
<proteinExistence type="predicted"/>
<sequence>MRGPVGQQGVMVYAGIFGAVLASLRALKTSVVVDDPAVVLFRRAARRQRHAAGPALLQRIADPDPGEHTFVLISDLYAGPGSAGMIRRLDEFRETRWARVIVLLALHDDGTPGYDRDNAAKLAAHGIPVLACTPDPFPDLVATASGGAGPLAAT</sequence>
<evidence type="ECO:0000313" key="1">
    <source>
        <dbReference type="EMBL" id="MFC5846788.1"/>
    </source>
</evidence>
<dbReference type="Pfam" id="PF05762">
    <property type="entry name" value="VWA_CoxE"/>
    <property type="match status" value="1"/>
</dbReference>